<evidence type="ECO:0000313" key="3">
    <source>
        <dbReference type="EMBL" id="THD84513.1"/>
    </source>
</evidence>
<evidence type="ECO:0000256" key="1">
    <source>
        <dbReference type="ARBA" id="ARBA00023002"/>
    </source>
</evidence>
<dbReference type="Proteomes" id="UP000309450">
    <property type="component" value="Unassembled WGS sequence"/>
</dbReference>
<dbReference type="InterPro" id="IPR036188">
    <property type="entry name" value="FAD/NAD-bd_sf"/>
</dbReference>
<feature type="domain" description="FAD/NAD(P)-binding" evidence="2">
    <location>
        <begin position="9"/>
        <end position="303"/>
    </location>
</feature>
<dbReference type="EMBL" id="SSND01000001">
    <property type="protein sequence ID" value="THD84513.1"/>
    <property type="molecule type" value="Genomic_DNA"/>
</dbReference>
<dbReference type="AlphaFoldDB" id="A0A4S3MR47"/>
<dbReference type="RefSeq" id="WP_136392894.1">
    <property type="nucleotide sequence ID" value="NZ_SSND01000001.1"/>
</dbReference>
<evidence type="ECO:0000259" key="2">
    <source>
        <dbReference type="Pfam" id="PF07992"/>
    </source>
</evidence>
<protein>
    <submittedName>
        <fullName evidence="3">NAD(P)/FAD-dependent oxidoreductase</fullName>
    </submittedName>
</protein>
<dbReference type="InterPro" id="IPR023753">
    <property type="entry name" value="FAD/NAD-binding_dom"/>
</dbReference>
<accession>A0A4S3MR47</accession>
<dbReference type="GO" id="GO:0016491">
    <property type="term" value="F:oxidoreductase activity"/>
    <property type="evidence" value="ECO:0007669"/>
    <property type="project" value="UniProtKB-KW"/>
</dbReference>
<dbReference type="Gene3D" id="3.50.50.60">
    <property type="entry name" value="FAD/NAD(P)-binding domain"/>
    <property type="match status" value="2"/>
</dbReference>
<proteinExistence type="predicted"/>
<sequence length="407" mass="42431">MTDLRPLCDLAIIGAGPAGLSAAVAARAAGAGHVVVLEREAEPGGIPRHCGHSPYGMREFRRVMGGRAYAARLAAEARAAGAEIHCETSVIAIHPGGRLLVSTPKGAMEIGARRVLLATGCRETSRAARLIGGEKPGGILNTGALQGLVYLQGITPFRRPLIVGSELVAFSALLTCRHAGMRPVGMAAPEARPLARWPAGLLPRLMGVPFWGRTRIAAIHGHDRVTGVTLEGPDGPRDLACDGVILSGRFRPENALALTGHLEIDPATRGPVVDSDGRCSDPAYFAAGNALRGVETAGWCWAEGRRIGVAIAADLARGLPSPTLTVAAEGALAYALPARIRPGSDGLPDLQLRAARPLRGRLTLTLDGTEILSRTISARPERRITLPLSILPAGASGRLVVRLEEGG</sequence>
<comment type="caution">
    <text evidence="3">The sequence shown here is derived from an EMBL/GenBank/DDBJ whole genome shotgun (WGS) entry which is preliminary data.</text>
</comment>
<keyword evidence="4" id="KW-1185">Reference proteome</keyword>
<name>A0A4S3MR47_9RHOB</name>
<dbReference type="PANTHER" id="PTHR42949:SF3">
    <property type="entry name" value="ANAEROBIC GLYCEROL-3-PHOSPHATE DEHYDROGENASE SUBUNIT B"/>
    <property type="match status" value="1"/>
</dbReference>
<gene>
    <name evidence="3" type="ORF">E7811_01850</name>
</gene>
<evidence type="ECO:0000313" key="4">
    <source>
        <dbReference type="Proteomes" id="UP000309450"/>
    </source>
</evidence>
<reference evidence="3 4" key="1">
    <citation type="submission" date="2019-04" db="EMBL/GenBank/DDBJ databases">
        <title>Draft genome sequence of Gemmobacter aestuarii sp. nov.</title>
        <authorList>
            <person name="Hameed A."/>
            <person name="Lin S.-Y."/>
            <person name="Shahina M."/>
            <person name="Lai W.-A."/>
            <person name="Young C.-C."/>
        </authorList>
    </citation>
    <scope>NUCLEOTIDE SEQUENCE [LARGE SCALE GENOMIC DNA]</scope>
    <source>
        <strain evidence="3 4">CC-PW-75</strain>
    </source>
</reference>
<dbReference type="SUPFAM" id="SSF51905">
    <property type="entry name" value="FAD/NAD(P)-binding domain"/>
    <property type="match status" value="1"/>
</dbReference>
<organism evidence="3 4">
    <name type="scientific">Aliigemmobacter aestuarii</name>
    <dbReference type="NCBI Taxonomy" id="1445661"/>
    <lineage>
        <taxon>Bacteria</taxon>
        <taxon>Pseudomonadati</taxon>
        <taxon>Pseudomonadota</taxon>
        <taxon>Alphaproteobacteria</taxon>
        <taxon>Rhodobacterales</taxon>
        <taxon>Paracoccaceae</taxon>
        <taxon>Aliigemmobacter</taxon>
    </lineage>
</organism>
<dbReference type="PANTHER" id="PTHR42949">
    <property type="entry name" value="ANAEROBIC GLYCEROL-3-PHOSPHATE DEHYDROGENASE SUBUNIT B"/>
    <property type="match status" value="1"/>
</dbReference>
<dbReference type="InterPro" id="IPR051691">
    <property type="entry name" value="Metab_Enz_Cyan_OpOx_G3PDH"/>
</dbReference>
<dbReference type="Pfam" id="PF07992">
    <property type="entry name" value="Pyr_redox_2"/>
    <property type="match status" value="1"/>
</dbReference>
<dbReference type="OrthoDB" id="5287468at2"/>
<dbReference type="PRINTS" id="PR00469">
    <property type="entry name" value="PNDRDTASEII"/>
</dbReference>
<dbReference type="PRINTS" id="PR00368">
    <property type="entry name" value="FADPNR"/>
</dbReference>
<keyword evidence="1" id="KW-0560">Oxidoreductase</keyword>